<sequence length="420" mass="47996">MQNYVFIIDVNKQPLNPIRPKRARTLLMRGKAAVIRMYPFTLILKTVVENPVLRPVELKIDPDSKVTGLALVQDGEVVWGANLEHRGAEIKSDLESRSAVRKSRRNRKTRYRKARFLNRKRTQMWLPPSLMHRVLTIETWVKRLCRYVPVTGIVMELVRFDTQALQNPEITGQEYQQGKLFGYEVKEYLLAKWGRNCVYCGKQDVPLQVEHIHPKSNGGSDRISNLTITCVRCNQKKGSKSIEDFLKKKPDLLRQIKVVRLAPLKDAAAVNSTRWKLYQSLKKISGLNIATSTGGRTKYNRIKNGFDKDHWIDACCVCESGLGVILKTKQAMMIKSTGVGSGRQMTRTNKFGFPCAKPKQRYQHGWKTGDIARFIDGTTTGRIVVQSASRLEIRINKQRIGGQLNKFSKLHSMDGYNYAF</sequence>
<keyword evidence="2" id="KW-0255">Endonuclease</keyword>
<dbReference type="InterPro" id="IPR002711">
    <property type="entry name" value="HNH"/>
</dbReference>
<dbReference type="InterPro" id="IPR003615">
    <property type="entry name" value="HNH_nuc"/>
</dbReference>
<dbReference type="CDD" id="cd00085">
    <property type="entry name" value="HNHc"/>
    <property type="match status" value="1"/>
</dbReference>
<name>A0ABX1MI12_9CYAN</name>
<dbReference type="InterPro" id="IPR047693">
    <property type="entry name" value="RNA-guided_IscB-like"/>
</dbReference>
<dbReference type="Pfam" id="PF14239">
    <property type="entry name" value="RRXRR"/>
    <property type="match status" value="1"/>
</dbReference>
<dbReference type="Pfam" id="PF01844">
    <property type="entry name" value="HNH"/>
    <property type="match status" value="1"/>
</dbReference>
<dbReference type="EMBL" id="QMEC01000208">
    <property type="protein sequence ID" value="NMF67003.1"/>
    <property type="molecule type" value="Genomic_DNA"/>
</dbReference>
<dbReference type="SMART" id="SM00507">
    <property type="entry name" value="HNHc"/>
    <property type="match status" value="1"/>
</dbReference>
<reference evidence="2 3" key="1">
    <citation type="submission" date="2018-06" db="EMBL/GenBank/DDBJ databases">
        <title>Comparative genomics of Brasilonema spp. strains.</title>
        <authorList>
            <person name="Alvarenga D.O."/>
            <person name="Fiore M.F."/>
            <person name="Varani A.M."/>
        </authorList>
    </citation>
    <scope>NUCLEOTIDE SEQUENCE [LARGE SCALE GENOMIC DNA]</scope>
    <source>
        <strain evidence="2 3">UFV-OR1</strain>
    </source>
</reference>
<protein>
    <submittedName>
        <fullName evidence="2">HNH endonuclease</fullName>
    </submittedName>
</protein>
<dbReference type="Proteomes" id="UP000762253">
    <property type="component" value="Unassembled WGS sequence"/>
</dbReference>
<dbReference type="RefSeq" id="WP_169268558.1">
    <property type="nucleotide sequence ID" value="NZ_QMEC01000208.1"/>
</dbReference>
<evidence type="ECO:0000313" key="3">
    <source>
        <dbReference type="Proteomes" id="UP000762253"/>
    </source>
</evidence>
<keyword evidence="3" id="KW-1185">Reference proteome</keyword>
<evidence type="ECO:0000259" key="1">
    <source>
        <dbReference type="SMART" id="SM00507"/>
    </source>
</evidence>
<dbReference type="InterPro" id="IPR025938">
    <property type="entry name" value="RRXRR_dom"/>
</dbReference>
<dbReference type="GO" id="GO:0004519">
    <property type="term" value="F:endonuclease activity"/>
    <property type="evidence" value="ECO:0007669"/>
    <property type="project" value="UniProtKB-KW"/>
</dbReference>
<comment type="caution">
    <text evidence="2">The sequence shown here is derived from an EMBL/GenBank/DDBJ whole genome shotgun (WGS) entry which is preliminary data.</text>
</comment>
<dbReference type="NCBIfam" id="NF040563">
    <property type="entry name" value="guided_IscB"/>
    <property type="match status" value="1"/>
</dbReference>
<evidence type="ECO:0000313" key="2">
    <source>
        <dbReference type="EMBL" id="NMF67003.1"/>
    </source>
</evidence>
<organism evidence="2 3">
    <name type="scientific">Brasilonema octagenarum UFV-OR1</name>
    <dbReference type="NCBI Taxonomy" id="417115"/>
    <lineage>
        <taxon>Bacteria</taxon>
        <taxon>Bacillati</taxon>
        <taxon>Cyanobacteriota</taxon>
        <taxon>Cyanophyceae</taxon>
        <taxon>Nostocales</taxon>
        <taxon>Scytonemataceae</taxon>
        <taxon>Brasilonema</taxon>
        <taxon>Octagenarum group</taxon>
    </lineage>
</organism>
<keyword evidence="2" id="KW-0378">Hydrolase</keyword>
<proteinExistence type="predicted"/>
<dbReference type="PANTHER" id="PTHR33877">
    <property type="entry name" value="SLL1193 PROTEIN"/>
    <property type="match status" value="1"/>
</dbReference>
<accession>A0ABX1MI12</accession>
<gene>
    <name evidence="2" type="ORF">DP115_31345</name>
</gene>
<dbReference type="Gene3D" id="1.10.30.50">
    <property type="match status" value="1"/>
</dbReference>
<dbReference type="PANTHER" id="PTHR33877:SF2">
    <property type="entry name" value="OS07G0170200 PROTEIN"/>
    <property type="match status" value="1"/>
</dbReference>
<keyword evidence="2" id="KW-0540">Nuclease</keyword>
<feature type="domain" description="HNH nuclease" evidence="1">
    <location>
        <begin position="184"/>
        <end position="235"/>
    </location>
</feature>
<dbReference type="InterPro" id="IPR052892">
    <property type="entry name" value="NA-targeting_endonuclease"/>
</dbReference>